<dbReference type="Pfam" id="PF13516">
    <property type="entry name" value="LRR_6"/>
    <property type="match status" value="2"/>
</dbReference>
<dbReference type="GO" id="GO:0005634">
    <property type="term" value="C:nucleus"/>
    <property type="evidence" value="ECO:0007669"/>
    <property type="project" value="TreeGrafter"/>
</dbReference>
<dbReference type="PANTHER" id="PTHR24113">
    <property type="entry name" value="RAN GTPASE-ACTIVATING PROTEIN 1"/>
    <property type="match status" value="1"/>
</dbReference>
<dbReference type="EMBL" id="JATAAI010000004">
    <property type="protein sequence ID" value="KAK1746104.1"/>
    <property type="molecule type" value="Genomic_DNA"/>
</dbReference>
<dbReference type="InterPro" id="IPR032675">
    <property type="entry name" value="LRR_dom_sf"/>
</dbReference>
<dbReference type="AlphaFoldDB" id="A0AAD8YIE0"/>
<dbReference type="GO" id="GO:0005829">
    <property type="term" value="C:cytosol"/>
    <property type="evidence" value="ECO:0007669"/>
    <property type="project" value="TreeGrafter"/>
</dbReference>
<sequence length="446" mass="49787">MDSDAGSSVEDALYEFDDDDEYVTFSDIMRAVHQNDPYATELEGSGGENWIQSMSNEDWEDLGRGVSNNTHLKTVSISEGALNDETASFLFRGLTRSSSILELRLHENEIGVAGVRSMVPFLQNTAHLRWLDLDDNNLQSEGFNLLLRALRGSPIKNLSCARCGIRSIEIDINNCFPQHLTFLNLSSNFINADGCHGLAELLQGGGARVSTLLLNKNEIDDDAVAILVDALQNNTSLTALDLKGNDGISDHGMTILLKLVNNVSNIKATLQSNHTLKYIYMDEPSDRNQKIQTNIKMATNINVKNLYSTEAAGREKVIQTQLHSETRAELCHLQDVDHSLFNEIDPLYLPEVFALIGRSHGHGELYDVLSSSIMLLFSTVNVKKCIQQERDYHAAKVAEHRAKAEQLDAKLASMEEAVEGNERDQDNGLRSNKRRRKWWWGLWGGA</sequence>
<evidence type="ECO:0000256" key="2">
    <source>
        <dbReference type="ARBA" id="ARBA00022614"/>
    </source>
</evidence>
<dbReference type="InterPro" id="IPR027038">
    <property type="entry name" value="RanGap"/>
</dbReference>
<name>A0AAD8YIE0_9STRA</name>
<feature type="coiled-coil region" evidence="4">
    <location>
        <begin position="397"/>
        <end position="424"/>
    </location>
</feature>
<evidence type="ECO:0000256" key="3">
    <source>
        <dbReference type="ARBA" id="ARBA00022737"/>
    </source>
</evidence>
<dbReference type="GO" id="GO:0031267">
    <property type="term" value="F:small GTPase binding"/>
    <property type="evidence" value="ECO:0007669"/>
    <property type="project" value="TreeGrafter"/>
</dbReference>
<dbReference type="Proteomes" id="UP001224775">
    <property type="component" value="Unassembled WGS sequence"/>
</dbReference>
<reference evidence="5" key="1">
    <citation type="submission" date="2023-06" db="EMBL/GenBank/DDBJ databases">
        <title>Survivors Of The Sea: Transcriptome response of Skeletonema marinoi to long-term dormancy.</title>
        <authorList>
            <person name="Pinder M.I.M."/>
            <person name="Kourtchenko O."/>
            <person name="Robertson E.K."/>
            <person name="Larsson T."/>
            <person name="Maumus F."/>
            <person name="Osuna-Cruz C.M."/>
            <person name="Vancaester E."/>
            <person name="Stenow R."/>
            <person name="Vandepoele K."/>
            <person name="Ploug H."/>
            <person name="Bruchert V."/>
            <person name="Godhe A."/>
            <person name="Topel M."/>
        </authorList>
    </citation>
    <scope>NUCLEOTIDE SEQUENCE</scope>
    <source>
        <strain evidence="5">R05AC</strain>
    </source>
</reference>
<keyword evidence="1" id="KW-0343">GTPase activation</keyword>
<dbReference type="GO" id="GO:0005096">
    <property type="term" value="F:GTPase activator activity"/>
    <property type="evidence" value="ECO:0007669"/>
    <property type="project" value="UniProtKB-KW"/>
</dbReference>
<dbReference type="InterPro" id="IPR001611">
    <property type="entry name" value="Leu-rich_rpt"/>
</dbReference>
<dbReference type="GO" id="GO:0048471">
    <property type="term" value="C:perinuclear region of cytoplasm"/>
    <property type="evidence" value="ECO:0007669"/>
    <property type="project" value="TreeGrafter"/>
</dbReference>
<keyword evidence="4" id="KW-0175">Coiled coil</keyword>
<evidence type="ECO:0000313" key="6">
    <source>
        <dbReference type="Proteomes" id="UP001224775"/>
    </source>
</evidence>
<comment type="caution">
    <text evidence="5">The sequence shown here is derived from an EMBL/GenBank/DDBJ whole genome shotgun (WGS) entry which is preliminary data.</text>
</comment>
<protein>
    <submittedName>
        <fullName evidence="5">Uncharacterized protein</fullName>
    </submittedName>
</protein>
<gene>
    <name evidence="5" type="ORF">QTG54_002711</name>
</gene>
<accession>A0AAD8YIE0</accession>
<evidence type="ECO:0000256" key="1">
    <source>
        <dbReference type="ARBA" id="ARBA00022468"/>
    </source>
</evidence>
<dbReference type="GO" id="GO:0006913">
    <property type="term" value="P:nucleocytoplasmic transport"/>
    <property type="evidence" value="ECO:0007669"/>
    <property type="project" value="TreeGrafter"/>
</dbReference>
<dbReference type="Gene3D" id="3.80.10.10">
    <property type="entry name" value="Ribonuclease Inhibitor"/>
    <property type="match status" value="2"/>
</dbReference>
<organism evidence="5 6">
    <name type="scientific">Skeletonema marinoi</name>
    <dbReference type="NCBI Taxonomy" id="267567"/>
    <lineage>
        <taxon>Eukaryota</taxon>
        <taxon>Sar</taxon>
        <taxon>Stramenopiles</taxon>
        <taxon>Ochrophyta</taxon>
        <taxon>Bacillariophyta</taxon>
        <taxon>Coscinodiscophyceae</taxon>
        <taxon>Thalassiosirophycidae</taxon>
        <taxon>Thalassiosirales</taxon>
        <taxon>Skeletonemataceae</taxon>
        <taxon>Skeletonema</taxon>
        <taxon>Skeletonema marinoi-dohrnii complex</taxon>
    </lineage>
</organism>
<proteinExistence type="predicted"/>
<dbReference type="SMART" id="SM00368">
    <property type="entry name" value="LRR_RI"/>
    <property type="match status" value="5"/>
</dbReference>
<keyword evidence="2" id="KW-0433">Leucine-rich repeat</keyword>
<keyword evidence="6" id="KW-1185">Reference proteome</keyword>
<dbReference type="SUPFAM" id="SSF52047">
    <property type="entry name" value="RNI-like"/>
    <property type="match status" value="1"/>
</dbReference>
<dbReference type="PROSITE" id="PS51450">
    <property type="entry name" value="LRR"/>
    <property type="match status" value="1"/>
</dbReference>
<evidence type="ECO:0000256" key="4">
    <source>
        <dbReference type="SAM" id="Coils"/>
    </source>
</evidence>
<evidence type="ECO:0000313" key="5">
    <source>
        <dbReference type="EMBL" id="KAK1746104.1"/>
    </source>
</evidence>
<keyword evidence="3" id="KW-0677">Repeat</keyword>
<dbReference type="PANTHER" id="PTHR24113:SF12">
    <property type="entry name" value="RAN GTPASE-ACTIVATING PROTEIN 1"/>
    <property type="match status" value="1"/>
</dbReference>